<comment type="caution">
    <text evidence="1">The sequence shown here is derived from an EMBL/GenBank/DDBJ whole genome shotgun (WGS) entry which is preliminary data.</text>
</comment>
<sequence>MKDQPTSIVEDSICGSRAAVCADTGTTHSFAGEKLFHFLKKSGLILNNSTADMALADGHVQKAEILTTTVDIGVKGKVIPIELSHEECQWKPNSSWSRFSERNRSRSRSLEKTLVFLRNYSPTI</sequence>
<dbReference type="AlphaFoldDB" id="A0AAV4WMP9"/>
<proteinExistence type="predicted"/>
<name>A0AAV4WMP9_CAEEX</name>
<dbReference type="EMBL" id="BPLR01016475">
    <property type="protein sequence ID" value="GIY84141.1"/>
    <property type="molecule type" value="Genomic_DNA"/>
</dbReference>
<organism evidence="1 2">
    <name type="scientific">Caerostris extrusa</name>
    <name type="common">Bark spider</name>
    <name type="synonym">Caerostris bankana</name>
    <dbReference type="NCBI Taxonomy" id="172846"/>
    <lineage>
        <taxon>Eukaryota</taxon>
        <taxon>Metazoa</taxon>
        <taxon>Ecdysozoa</taxon>
        <taxon>Arthropoda</taxon>
        <taxon>Chelicerata</taxon>
        <taxon>Arachnida</taxon>
        <taxon>Araneae</taxon>
        <taxon>Araneomorphae</taxon>
        <taxon>Entelegynae</taxon>
        <taxon>Araneoidea</taxon>
        <taxon>Araneidae</taxon>
        <taxon>Caerostris</taxon>
    </lineage>
</organism>
<keyword evidence="2" id="KW-1185">Reference proteome</keyword>
<evidence type="ECO:0000313" key="2">
    <source>
        <dbReference type="Proteomes" id="UP001054945"/>
    </source>
</evidence>
<accession>A0AAV4WMP9</accession>
<gene>
    <name evidence="1" type="ORF">CEXT_400871</name>
</gene>
<dbReference type="Proteomes" id="UP001054945">
    <property type="component" value="Unassembled WGS sequence"/>
</dbReference>
<evidence type="ECO:0000313" key="1">
    <source>
        <dbReference type="EMBL" id="GIY84141.1"/>
    </source>
</evidence>
<reference evidence="1 2" key="1">
    <citation type="submission" date="2021-06" db="EMBL/GenBank/DDBJ databases">
        <title>Caerostris extrusa draft genome.</title>
        <authorList>
            <person name="Kono N."/>
            <person name="Arakawa K."/>
        </authorList>
    </citation>
    <scope>NUCLEOTIDE SEQUENCE [LARGE SCALE GENOMIC DNA]</scope>
</reference>
<protein>
    <submittedName>
        <fullName evidence="1">Uncharacterized protein</fullName>
    </submittedName>
</protein>